<dbReference type="Pfam" id="PF04386">
    <property type="entry name" value="SspB"/>
    <property type="match status" value="1"/>
</dbReference>
<sequence length="148" mass="16414">MNMTSSRPYMLRALYDWIVDNDGTPYILVDARIKGVEVPVEYVKDGQIVLNIAPMAVRALEITNEAITFDARFGGRSLIIYVPTEAVMAIYANENGQGMVFELEAPSLHEHDAALEELGDESSENDALPLQASQPLRKSGRPHLKIVK</sequence>
<feature type="region of interest" description="Disordered" evidence="1">
    <location>
        <begin position="117"/>
        <end position="148"/>
    </location>
</feature>
<dbReference type="NCBIfam" id="NF008769">
    <property type="entry name" value="PRK11798.2-5"/>
    <property type="match status" value="1"/>
</dbReference>
<dbReference type="PANTHER" id="PTHR37486">
    <property type="entry name" value="STRINGENT STARVATION PROTEIN B"/>
    <property type="match status" value="1"/>
</dbReference>
<accession>A0A2H9T7V2</accession>
<dbReference type="NCBIfam" id="NF008764">
    <property type="entry name" value="PRK11798.1-4"/>
    <property type="match status" value="1"/>
</dbReference>
<dbReference type="GO" id="GO:0005829">
    <property type="term" value="C:cytosol"/>
    <property type="evidence" value="ECO:0007669"/>
    <property type="project" value="TreeGrafter"/>
</dbReference>
<comment type="caution">
    <text evidence="2">The sequence shown here is derived from an EMBL/GenBank/DDBJ whole genome shotgun (WGS) entry which is preliminary data.</text>
</comment>
<dbReference type="AlphaFoldDB" id="A0A2H9T7V2"/>
<organism evidence="2">
    <name type="scientific">invertebrate metagenome</name>
    <dbReference type="NCBI Taxonomy" id="1711999"/>
    <lineage>
        <taxon>unclassified sequences</taxon>
        <taxon>metagenomes</taxon>
        <taxon>organismal metagenomes</taxon>
    </lineage>
</organism>
<dbReference type="InterPro" id="IPR007481">
    <property type="entry name" value="SspB"/>
</dbReference>
<dbReference type="EMBL" id="NSIT01000078">
    <property type="protein sequence ID" value="PJE79310.1"/>
    <property type="molecule type" value="Genomic_DNA"/>
</dbReference>
<gene>
    <name evidence="2" type="primary">sspB</name>
    <name evidence="2" type="ORF">CI610_01723</name>
</gene>
<dbReference type="SUPFAM" id="SSF101738">
    <property type="entry name" value="SspB-like"/>
    <property type="match status" value="1"/>
</dbReference>
<evidence type="ECO:0000256" key="1">
    <source>
        <dbReference type="SAM" id="MobiDB-lite"/>
    </source>
</evidence>
<dbReference type="PIRSF" id="PIRSF005276">
    <property type="entry name" value="SspB"/>
    <property type="match status" value="1"/>
</dbReference>
<evidence type="ECO:0000313" key="2">
    <source>
        <dbReference type="EMBL" id="PJE79310.1"/>
    </source>
</evidence>
<feature type="compositionally biased region" description="Basic residues" evidence="1">
    <location>
        <begin position="138"/>
        <end position="148"/>
    </location>
</feature>
<protein>
    <submittedName>
        <fullName evidence="2">Stringent starvation protein B</fullName>
    </submittedName>
</protein>
<dbReference type="InterPro" id="IPR036760">
    <property type="entry name" value="SspB-like_sf"/>
</dbReference>
<name>A0A2H9T7V2_9ZZZZ</name>
<dbReference type="GO" id="GO:0045732">
    <property type="term" value="P:positive regulation of protein catabolic process"/>
    <property type="evidence" value="ECO:0007669"/>
    <property type="project" value="TreeGrafter"/>
</dbReference>
<dbReference type="NCBIfam" id="NF008763">
    <property type="entry name" value="PRK11798.1-2"/>
    <property type="match status" value="1"/>
</dbReference>
<proteinExistence type="predicted"/>
<dbReference type="GO" id="GO:0005840">
    <property type="term" value="C:ribosome"/>
    <property type="evidence" value="ECO:0007669"/>
    <property type="project" value="TreeGrafter"/>
</dbReference>
<dbReference type="PANTHER" id="PTHR37486:SF1">
    <property type="entry name" value="STRINGENT STARVATION PROTEIN B"/>
    <property type="match status" value="1"/>
</dbReference>
<dbReference type="Gene3D" id="2.30.30.220">
    <property type="entry name" value="SspB-like"/>
    <property type="match status" value="1"/>
</dbReference>
<reference evidence="2" key="1">
    <citation type="journal article" date="2017" name="Appl. Environ. Microbiol.">
        <title>Molecular characterization of an Endozoicomonas-like organism causing infection in king scallop Pecten maximus L.</title>
        <authorList>
            <person name="Cano I."/>
            <person name="van Aerle R."/>
            <person name="Ross S."/>
            <person name="Verner-Jeffreys D.W."/>
            <person name="Paley R.K."/>
            <person name="Rimmer G."/>
            <person name="Ryder D."/>
            <person name="Hooper P."/>
            <person name="Stone D."/>
            <person name="Feist S.W."/>
        </authorList>
    </citation>
    <scope>NUCLEOTIDE SEQUENCE</scope>
</reference>